<organism evidence="2 3">
    <name type="scientific">Hohaiivirga grylli</name>
    <dbReference type="NCBI Taxonomy" id="3133970"/>
    <lineage>
        <taxon>Bacteria</taxon>
        <taxon>Pseudomonadati</taxon>
        <taxon>Pseudomonadota</taxon>
        <taxon>Alphaproteobacteria</taxon>
        <taxon>Hyphomicrobiales</taxon>
        <taxon>Methylobacteriaceae</taxon>
        <taxon>Hohaiivirga</taxon>
    </lineage>
</organism>
<evidence type="ECO:0000256" key="1">
    <source>
        <dbReference type="SAM" id="MobiDB-lite"/>
    </source>
</evidence>
<feature type="region of interest" description="Disordered" evidence="1">
    <location>
        <begin position="208"/>
        <end position="228"/>
    </location>
</feature>
<dbReference type="Pfam" id="PF06693">
    <property type="entry name" value="DUF1190"/>
    <property type="match status" value="1"/>
</dbReference>
<evidence type="ECO:0000313" key="3">
    <source>
        <dbReference type="Proteomes" id="UP001418637"/>
    </source>
</evidence>
<evidence type="ECO:0000313" key="2">
    <source>
        <dbReference type="EMBL" id="MEN3931439.1"/>
    </source>
</evidence>
<dbReference type="EMBL" id="JBBYXI010000003">
    <property type="protein sequence ID" value="MEN3931439.1"/>
    <property type="molecule type" value="Genomic_DNA"/>
</dbReference>
<protein>
    <submittedName>
        <fullName evidence="2">DUF1190 domain-containing protein</fullName>
    </submittedName>
</protein>
<proteinExistence type="predicted"/>
<gene>
    <name evidence="2" type="ORF">WJT86_10260</name>
</gene>
<keyword evidence="3" id="KW-1185">Reference proteome</keyword>
<dbReference type="InterPro" id="IPR009576">
    <property type="entry name" value="Biofilm_formation_YgiB"/>
</dbReference>
<dbReference type="RefSeq" id="WP_346337468.1">
    <property type="nucleotide sequence ID" value="NZ_JBBYXI010000003.1"/>
</dbReference>
<reference evidence="2 3" key="1">
    <citation type="submission" date="2024-04" db="EMBL/GenBank/DDBJ databases">
        <title>A novel species isolated from cricket.</title>
        <authorList>
            <person name="Wang H.-C."/>
        </authorList>
    </citation>
    <scope>NUCLEOTIDE SEQUENCE [LARGE SCALE GENOMIC DNA]</scope>
    <source>
        <strain evidence="2 3">WL0021</strain>
    </source>
</reference>
<dbReference type="Proteomes" id="UP001418637">
    <property type="component" value="Unassembled WGS sequence"/>
</dbReference>
<name>A0ABV0BKJ1_9HYPH</name>
<feature type="compositionally biased region" description="Low complexity" evidence="1">
    <location>
        <begin position="219"/>
        <end position="228"/>
    </location>
</feature>
<comment type="caution">
    <text evidence="2">The sequence shown here is derived from an EMBL/GenBank/DDBJ whole genome shotgun (WGS) entry which is preliminary data.</text>
</comment>
<accession>A0ABV0BKJ1</accession>
<sequence length="228" mass="23220">MKRSSTLALVTVAGAAIIAYSWYSNNTEAVTDSDIFTSVSDCISSGVAEATCKARFGEAMTTYAQTAPRFVTKEDCEKDYGAGQCATAPTAATGETVATDNNTTTTAQASQATSGSTSYFMPMMMGFMAARMMQGTQSAASAAPLYGCAGGGAAGASCYSSNTGRSYYARTGAAAARAVKTPVAEFRSGNRAGFNVIPRGGSAIKSAVRSRGGFGSTGRGYSSRSYGG</sequence>